<feature type="domain" description="DUF218" evidence="2">
    <location>
        <begin position="96"/>
        <end position="229"/>
    </location>
</feature>
<name>A0ABV0KG67_9CYAN</name>
<dbReference type="RefSeq" id="WP_190450302.1">
    <property type="nucleotide sequence ID" value="NZ_JAMPLM010000002.1"/>
</dbReference>
<dbReference type="Proteomes" id="UP001476950">
    <property type="component" value="Unassembled WGS sequence"/>
</dbReference>
<feature type="transmembrane region" description="Helical" evidence="1">
    <location>
        <begin position="59"/>
        <end position="76"/>
    </location>
</feature>
<proteinExistence type="predicted"/>
<organism evidence="3 4">
    <name type="scientific">Stenomitos frigidus AS-A4</name>
    <dbReference type="NCBI Taxonomy" id="2933935"/>
    <lineage>
        <taxon>Bacteria</taxon>
        <taxon>Bacillati</taxon>
        <taxon>Cyanobacteriota</taxon>
        <taxon>Cyanophyceae</taxon>
        <taxon>Leptolyngbyales</taxon>
        <taxon>Leptolyngbyaceae</taxon>
        <taxon>Stenomitos</taxon>
    </lineage>
</organism>
<dbReference type="Gene3D" id="3.40.50.620">
    <property type="entry name" value="HUPs"/>
    <property type="match status" value="1"/>
</dbReference>
<keyword evidence="4" id="KW-1185">Reference proteome</keyword>
<evidence type="ECO:0000259" key="2">
    <source>
        <dbReference type="Pfam" id="PF02698"/>
    </source>
</evidence>
<gene>
    <name evidence="3" type="ORF">NDI38_02700</name>
</gene>
<dbReference type="PANTHER" id="PTHR30336">
    <property type="entry name" value="INNER MEMBRANE PROTEIN, PROBABLE PERMEASE"/>
    <property type="match status" value="1"/>
</dbReference>
<evidence type="ECO:0000313" key="4">
    <source>
        <dbReference type="Proteomes" id="UP001476950"/>
    </source>
</evidence>
<evidence type="ECO:0000313" key="3">
    <source>
        <dbReference type="EMBL" id="MEP1057329.1"/>
    </source>
</evidence>
<protein>
    <submittedName>
        <fullName evidence="3">YdcF family protein</fullName>
    </submittedName>
</protein>
<dbReference type="InterPro" id="IPR051599">
    <property type="entry name" value="Cell_Envelope_Assoc"/>
</dbReference>
<dbReference type="InterPro" id="IPR014729">
    <property type="entry name" value="Rossmann-like_a/b/a_fold"/>
</dbReference>
<keyword evidence="1" id="KW-0472">Membrane</keyword>
<dbReference type="CDD" id="cd06259">
    <property type="entry name" value="YdcF-like"/>
    <property type="match status" value="1"/>
</dbReference>
<keyword evidence="1" id="KW-0812">Transmembrane</keyword>
<dbReference type="InterPro" id="IPR003848">
    <property type="entry name" value="DUF218"/>
</dbReference>
<keyword evidence="1" id="KW-1133">Transmembrane helix</keyword>
<comment type="caution">
    <text evidence="3">The sequence shown here is derived from an EMBL/GenBank/DDBJ whole genome shotgun (WGS) entry which is preliminary data.</text>
</comment>
<dbReference type="EMBL" id="JAMPLM010000002">
    <property type="protein sequence ID" value="MEP1057329.1"/>
    <property type="molecule type" value="Genomic_DNA"/>
</dbReference>
<accession>A0ABV0KG67</accession>
<dbReference type="Pfam" id="PF02698">
    <property type="entry name" value="DUF218"/>
    <property type="match status" value="1"/>
</dbReference>
<sequence>MLNPTLCAQRSLTNSWTSLSWQLFGWLTTPALVIPPLVLIIVLPWLFRRLRWRRRISGLGAALLAAYLLALSPIMLKIGSRALITFLPSDAGQPADAIVILGRGKAMRPQRVDVSARLWETRRAPLLFASGWGDAQEIATMLEKKGIPADAIDGEPCSRTTEENARFTAAILQPRNVHHILLVTDPPHMLRSLLTFRSLGFDVTPYTNPLPQGLNARTKAFLVFREYLGIVGYSLQGRFLPREPSAADLNPTAIVPLKETPPDQLVAPAVAG</sequence>
<dbReference type="PANTHER" id="PTHR30336:SF4">
    <property type="entry name" value="ENVELOPE BIOGENESIS FACTOR ELYC"/>
    <property type="match status" value="1"/>
</dbReference>
<feature type="transmembrane region" description="Helical" evidence="1">
    <location>
        <begin position="23"/>
        <end position="47"/>
    </location>
</feature>
<reference evidence="3 4" key="1">
    <citation type="submission" date="2022-04" db="EMBL/GenBank/DDBJ databases">
        <title>Positive selection, recombination, and allopatry shape intraspecific diversity of widespread and dominant cyanobacteria.</title>
        <authorList>
            <person name="Wei J."/>
            <person name="Shu W."/>
            <person name="Hu C."/>
        </authorList>
    </citation>
    <scope>NUCLEOTIDE SEQUENCE [LARGE SCALE GENOMIC DNA]</scope>
    <source>
        <strain evidence="3 4">AS-A4</strain>
    </source>
</reference>
<evidence type="ECO:0000256" key="1">
    <source>
        <dbReference type="SAM" id="Phobius"/>
    </source>
</evidence>